<dbReference type="Pfam" id="PF04402">
    <property type="entry name" value="SIMPL"/>
    <property type="match status" value="1"/>
</dbReference>
<name>A0A0E9MSJ1_9SPHN</name>
<feature type="signal peptide" evidence="1">
    <location>
        <begin position="1"/>
        <end position="18"/>
    </location>
</feature>
<keyword evidence="3" id="KW-1185">Reference proteome</keyword>
<sequence length="237" mass="24890">MKLIAALGLTLAAAPAWAQASPVPVQTINGTVLEITAEGQSKRVPDLATISAGVVTQAPDAASAMRENATRMDRVIAALKRAGIADKDLRTASISLQPQYRYGENQPPVITGYQASNTVTVKFRDIAQSGSVLDALVATGANQINGPDLGLDDPAAAMDEARLDAMAKARARAELYARAAGLKVKRILSISESGSEMPRPVPILMRAQGMVADSAQSKILPGEQSLTVNLSVQFELE</sequence>
<evidence type="ECO:0000313" key="3">
    <source>
        <dbReference type="Proteomes" id="UP000033202"/>
    </source>
</evidence>
<dbReference type="AlphaFoldDB" id="A0A0E9MSJ1"/>
<evidence type="ECO:0008006" key="4">
    <source>
        <dbReference type="Google" id="ProtNLM"/>
    </source>
</evidence>
<dbReference type="RefSeq" id="WP_046349220.1">
    <property type="nucleotide sequence ID" value="NZ_BBWU01000048.1"/>
</dbReference>
<dbReference type="OrthoDB" id="9813144at2"/>
<accession>A0A0E9MSJ1</accession>
<dbReference type="Gene3D" id="3.30.70.2970">
    <property type="entry name" value="Protein of unknown function (DUF541), domain 2"/>
    <property type="match status" value="1"/>
</dbReference>
<reference evidence="2 3" key="1">
    <citation type="submission" date="2015-04" db="EMBL/GenBank/DDBJ databases">
        <title>Whole genome shotgun sequence of Sphingomonas changbaiensis NBRC 104936.</title>
        <authorList>
            <person name="Katano-Makiyama Y."/>
            <person name="Hosoyama A."/>
            <person name="Hashimoto M."/>
            <person name="Noguchi M."/>
            <person name="Tsuchikane K."/>
            <person name="Ohji S."/>
            <person name="Yamazoe A."/>
            <person name="Ichikawa N."/>
            <person name="Kimura A."/>
            <person name="Fujita N."/>
        </authorList>
    </citation>
    <scope>NUCLEOTIDE SEQUENCE [LARGE SCALE GENOMIC DNA]</scope>
    <source>
        <strain evidence="2 3">NBRC 104936</strain>
    </source>
</reference>
<dbReference type="Gene3D" id="3.30.110.170">
    <property type="entry name" value="Protein of unknown function (DUF541), domain 1"/>
    <property type="match status" value="1"/>
</dbReference>
<comment type="caution">
    <text evidence="2">The sequence shown here is derived from an EMBL/GenBank/DDBJ whole genome shotgun (WGS) entry which is preliminary data.</text>
</comment>
<dbReference type="InterPro" id="IPR052022">
    <property type="entry name" value="26kDa_periplasmic_antigen"/>
</dbReference>
<feature type="chain" id="PRO_5002429996" description="SIMPL domain-containing protein" evidence="1">
    <location>
        <begin position="19"/>
        <end position="237"/>
    </location>
</feature>
<dbReference type="GO" id="GO:0006974">
    <property type="term" value="P:DNA damage response"/>
    <property type="evidence" value="ECO:0007669"/>
    <property type="project" value="TreeGrafter"/>
</dbReference>
<dbReference type="InterPro" id="IPR007497">
    <property type="entry name" value="SIMPL/DUF541"/>
</dbReference>
<dbReference type="Proteomes" id="UP000033202">
    <property type="component" value="Unassembled WGS sequence"/>
</dbReference>
<evidence type="ECO:0000256" key="1">
    <source>
        <dbReference type="SAM" id="SignalP"/>
    </source>
</evidence>
<dbReference type="STRING" id="1219043.SCH01S_48_00980"/>
<organism evidence="2 3">
    <name type="scientific">Sphingomonas changbaiensis NBRC 104936</name>
    <dbReference type="NCBI Taxonomy" id="1219043"/>
    <lineage>
        <taxon>Bacteria</taxon>
        <taxon>Pseudomonadati</taxon>
        <taxon>Pseudomonadota</taxon>
        <taxon>Alphaproteobacteria</taxon>
        <taxon>Sphingomonadales</taxon>
        <taxon>Sphingomonadaceae</taxon>
        <taxon>Sphingomonas</taxon>
    </lineage>
</organism>
<evidence type="ECO:0000313" key="2">
    <source>
        <dbReference type="EMBL" id="GAO40438.1"/>
    </source>
</evidence>
<proteinExistence type="predicted"/>
<dbReference type="EMBL" id="BBWU01000048">
    <property type="protein sequence ID" value="GAO40438.1"/>
    <property type="molecule type" value="Genomic_DNA"/>
</dbReference>
<protein>
    <recommendedName>
        <fullName evidence="4">SIMPL domain-containing protein</fullName>
    </recommendedName>
</protein>
<dbReference type="PANTHER" id="PTHR34387">
    <property type="entry name" value="SLR1258 PROTEIN"/>
    <property type="match status" value="1"/>
</dbReference>
<keyword evidence="1" id="KW-0732">Signal</keyword>
<gene>
    <name evidence="2" type="ORF">SCH01S_48_00980</name>
</gene>
<dbReference type="PANTHER" id="PTHR34387:SF1">
    <property type="entry name" value="PERIPLASMIC IMMUNOGENIC PROTEIN"/>
    <property type="match status" value="1"/>
</dbReference>